<proteinExistence type="predicted"/>
<keyword evidence="4" id="KW-0090">Biological rhythms</keyword>
<evidence type="ECO:0000256" key="2">
    <source>
        <dbReference type="ARBA" id="ARBA00022553"/>
    </source>
</evidence>
<protein>
    <recommendedName>
        <fullName evidence="6">Period circadian protein</fullName>
    </recommendedName>
</protein>
<dbReference type="InterPro" id="IPR050760">
    <property type="entry name" value="Period_circadian_regulator"/>
</dbReference>
<dbReference type="Gene3D" id="1.20.5.770">
    <property type="entry name" value="Single helix bin"/>
    <property type="match status" value="1"/>
</dbReference>
<evidence type="ECO:0000256" key="8">
    <source>
        <dbReference type="SAM" id="MobiDB-lite"/>
    </source>
</evidence>
<dbReference type="PANTHER" id="PTHR11269">
    <property type="entry name" value="PERIOD CIRCADIAN PROTEIN"/>
    <property type="match status" value="1"/>
</dbReference>
<name>A0A9N9R641_9NEOP</name>
<evidence type="ECO:0000256" key="7">
    <source>
        <dbReference type="SAM" id="Coils"/>
    </source>
</evidence>
<gene>
    <name evidence="9" type="ORF">DIATSA_LOCUS8052</name>
</gene>
<evidence type="ECO:0000256" key="6">
    <source>
        <dbReference type="ARBA" id="ARBA00040849"/>
    </source>
</evidence>
<dbReference type="GO" id="GO:0005737">
    <property type="term" value="C:cytoplasm"/>
    <property type="evidence" value="ECO:0007669"/>
    <property type="project" value="TreeGrafter"/>
</dbReference>
<dbReference type="PANTHER" id="PTHR11269:SF16">
    <property type="entry name" value="PERIOD CIRCADIAN PROTEIN"/>
    <property type="match status" value="1"/>
</dbReference>
<evidence type="ECO:0000256" key="5">
    <source>
        <dbReference type="ARBA" id="ARBA00023242"/>
    </source>
</evidence>
<dbReference type="GO" id="GO:0005634">
    <property type="term" value="C:nucleus"/>
    <property type="evidence" value="ECO:0007669"/>
    <property type="project" value="UniProtKB-SubCell"/>
</dbReference>
<keyword evidence="2" id="KW-0597">Phosphoprotein</keyword>
<keyword evidence="7" id="KW-0175">Coiled coil</keyword>
<reference evidence="9" key="2">
    <citation type="submission" date="2022-10" db="EMBL/GenBank/DDBJ databases">
        <authorList>
            <consortium name="ENA_rothamsted_submissions"/>
            <consortium name="culmorum"/>
            <person name="King R."/>
        </authorList>
    </citation>
    <scope>NUCLEOTIDE SEQUENCE</scope>
</reference>
<evidence type="ECO:0000313" key="10">
    <source>
        <dbReference type="Proteomes" id="UP001153714"/>
    </source>
</evidence>
<dbReference type="OrthoDB" id="7477775at2759"/>
<dbReference type="Proteomes" id="UP001153714">
    <property type="component" value="Chromosome 21"/>
</dbReference>
<evidence type="ECO:0000313" key="9">
    <source>
        <dbReference type="EMBL" id="CAG9790384.1"/>
    </source>
</evidence>
<accession>A0A9N9R641</accession>
<reference evidence="9" key="1">
    <citation type="submission" date="2021-12" db="EMBL/GenBank/DDBJ databases">
        <authorList>
            <person name="King R."/>
        </authorList>
    </citation>
    <scope>NUCLEOTIDE SEQUENCE</scope>
</reference>
<comment type="subcellular location">
    <subcellularLocation>
        <location evidence="1">Nucleus</location>
    </subcellularLocation>
</comment>
<sequence>MTMLIVENSKKTKAITFRNVLTKPAKLAKQQMSKRCQDLASFIETLMEEQPKADAEFRVEINDQDKRYFERDSMLGGISPRHDCYDSNASKSSTETRPSYNQLNYNDTLQRYFESRQPLSFEDYNNLSEEYKLSLKNPKLHYSSPEEEFVNTKSRSCNPPAVSGSGSVDDEKPYDILGTIRTELEQLFRHELPNLLAKVTDSVSKALESKFLELEKNVRTVSNLYDGIKSTVEKSTSYVKKLQTENKNLNDQIKMLQTKLSNMEEASLRQNNGQDFKISRYWVFQRLKTSPCQTIK</sequence>
<feature type="region of interest" description="Disordered" evidence="8">
    <location>
        <begin position="79"/>
        <end position="101"/>
    </location>
</feature>
<dbReference type="GO" id="GO:0001222">
    <property type="term" value="F:transcription corepressor binding"/>
    <property type="evidence" value="ECO:0007669"/>
    <property type="project" value="TreeGrafter"/>
</dbReference>
<dbReference type="GO" id="GO:0032922">
    <property type="term" value="P:circadian regulation of gene expression"/>
    <property type="evidence" value="ECO:0007669"/>
    <property type="project" value="TreeGrafter"/>
</dbReference>
<evidence type="ECO:0000256" key="3">
    <source>
        <dbReference type="ARBA" id="ARBA00022737"/>
    </source>
</evidence>
<dbReference type="AlphaFoldDB" id="A0A9N9R641"/>
<organism evidence="9 10">
    <name type="scientific">Diatraea saccharalis</name>
    <name type="common">sugarcane borer</name>
    <dbReference type="NCBI Taxonomy" id="40085"/>
    <lineage>
        <taxon>Eukaryota</taxon>
        <taxon>Metazoa</taxon>
        <taxon>Ecdysozoa</taxon>
        <taxon>Arthropoda</taxon>
        <taxon>Hexapoda</taxon>
        <taxon>Insecta</taxon>
        <taxon>Pterygota</taxon>
        <taxon>Neoptera</taxon>
        <taxon>Endopterygota</taxon>
        <taxon>Lepidoptera</taxon>
        <taxon>Glossata</taxon>
        <taxon>Ditrysia</taxon>
        <taxon>Pyraloidea</taxon>
        <taxon>Crambidae</taxon>
        <taxon>Crambinae</taxon>
        <taxon>Diatraea</taxon>
    </lineage>
</organism>
<dbReference type="GO" id="GO:0043153">
    <property type="term" value="P:entrainment of circadian clock by photoperiod"/>
    <property type="evidence" value="ECO:0007669"/>
    <property type="project" value="TreeGrafter"/>
</dbReference>
<keyword evidence="3" id="KW-0677">Repeat</keyword>
<evidence type="ECO:0000256" key="4">
    <source>
        <dbReference type="ARBA" id="ARBA00023108"/>
    </source>
</evidence>
<keyword evidence="5" id="KW-0539">Nucleus</keyword>
<keyword evidence="10" id="KW-1185">Reference proteome</keyword>
<dbReference type="EMBL" id="OU893352">
    <property type="protein sequence ID" value="CAG9790384.1"/>
    <property type="molecule type" value="Genomic_DNA"/>
</dbReference>
<feature type="region of interest" description="Disordered" evidence="8">
    <location>
        <begin position="150"/>
        <end position="170"/>
    </location>
</feature>
<feature type="compositionally biased region" description="Polar residues" evidence="8">
    <location>
        <begin position="87"/>
        <end position="101"/>
    </location>
</feature>
<dbReference type="GO" id="GO:0000976">
    <property type="term" value="F:transcription cis-regulatory region binding"/>
    <property type="evidence" value="ECO:0007669"/>
    <property type="project" value="TreeGrafter"/>
</dbReference>
<feature type="coiled-coil region" evidence="7">
    <location>
        <begin position="232"/>
        <end position="266"/>
    </location>
</feature>
<evidence type="ECO:0000256" key="1">
    <source>
        <dbReference type="ARBA" id="ARBA00004123"/>
    </source>
</evidence>
<dbReference type="GO" id="GO:0000122">
    <property type="term" value="P:negative regulation of transcription by RNA polymerase II"/>
    <property type="evidence" value="ECO:0007669"/>
    <property type="project" value="TreeGrafter"/>
</dbReference>